<dbReference type="AlphaFoldDB" id="A0A1M7JWJ6"/>
<accession>A0A1M7JWJ6</accession>
<dbReference type="STRING" id="1419482.SAMN05444266_10953"/>
<keyword evidence="3" id="KW-0732">Signal</keyword>
<name>A0A1M7JWJ6_9BACT</name>
<evidence type="ECO:0000256" key="1">
    <source>
        <dbReference type="SAM" id="MobiDB-lite"/>
    </source>
</evidence>
<evidence type="ECO:0000256" key="3">
    <source>
        <dbReference type="SAM" id="SignalP"/>
    </source>
</evidence>
<reference evidence="4 5" key="1">
    <citation type="submission" date="2016-11" db="EMBL/GenBank/DDBJ databases">
        <authorList>
            <person name="Jaros S."/>
            <person name="Januszkiewicz K."/>
            <person name="Wedrychowicz H."/>
        </authorList>
    </citation>
    <scope>NUCLEOTIDE SEQUENCE [LARGE SCALE GENOMIC DNA]</scope>
    <source>
        <strain evidence="4 5">DSM 27406</strain>
    </source>
</reference>
<feature type="transmembrane region" description="Helical" evidence="2">
    <location>
        <begin position="468"/>
        <end position="492"/>
    </location>
</feature>
<keyword evidence="2" id="KW-0472">Membrane</keyword>
<keyword evidence="2" id="KW-1133">Transmembrane helix</keyword>
<dbReference type="RefSeq" id="WP_143160063.1">
    <property type="nucleotide sequence ID" value="NZ_FRBL01000009.1"/>
</dbReference>
<organism evidence="4 5">
    <name type="scientific">Chitinophaga jiangningensis</name>
    <dbReference type="NCBI Taxonomy" id="1419482"/>
    <lineage>
        <taxon>Bacteria</taxon>
        <taxon>Pseudomonadati</taxon>
        <taxon>Bacteroidota</taxon>
        <taxon>Chitinophagia</taxon>
        <taxon>Chitinophagales</taxon>
        <taxon>Chitinophagaceae</taxon>
        <taxon>Chitinophaga</taxon>
    </lineage>
</organism>
<feature type="compositionally biased region" description="Gly residues" evidence="1">
    <location>
        <begin position="727"/>
        <end position="747"/>
    </location>
</feature>
<evidence type="ECO:0000256" key="2">
    <source>
        <dbReference type="SAM" id="Phobius"/>
    </source>
</evidence>
<keyword evidence="5" id="KW-1185">Reference proteome</keyword>
<dbReference type="Proteomes" id="UP000184420">
    <property type="component" value="Unassembled WGS sequence"/>
</dbReference>
<feature type="region of interest" description="Disordered" evidence="1">
    <location>
        <begin position="725"/>
        <end position="747"/>
    </location>
</feature>
<keyword evidence="2" id="KW-0812">Transmembrane</keyword>
<gene>
    <name evidence="4" type="ORF">SAMN05444266_10953</name>
</gene>
<proteinExistence type="predicted"/>
<evidence type="ECO:0000313" key="4">
    <source>
        <dbReference type="EMBL" id="SHM57460.1"/>
    </source>
</evidence>
<sequence>MNKLLCLIAVFVFTVTFSAVAQDFGWPRQVTKDGATLVYYQPQIDSWDNYRTLKGRMAFSLTPSNGRQQAGIASFTAGTEVNKDTRTAYFNALNLTDIRFPSLDEKEVPAMTTLFKELMPTNPQPIAVDRLLADLNGKNTDVKAAAVKNDPPQIFYSTRPAILLLMQGEPVLSPIAKTGLQFVVNTNWDLFYEKSKKEYYLMADKGWYLSKDIKGPYTLTRILPKDMSKLPTGENFDEVKKMVPPPATTQPEQVFFSDGPAEMILFNGTPVYTRIPGTELLYGANTDNDFFVDNSTKQYYVLLSGRWFSAANTSGPWEYAGDKLPEDFKKIPSNSPKSRVLASVPGTIEASDAVMLAQIPTTVSVNKQEAAAKVSVHYDGTPQFKPIETTKLEYAVNTQEKVIKDGDLYYLCFQGIWFMSTRPTGPWETANSVPQEIYSIPPSSPVYNVTYVTQVETSSTTVESSYTAGYLGMFIFGAALGATIAYGTGWWYPPYFYWGPGMMYPWYHPWPMTYGAGAIYNPWTGGFAVGRSVYGPYAAAGSAAWYNPATGRYGRAASVQGWYGGRTVAHSYNPWTGAYGATAQGHNAYSQWGTSVAAKNGHAIQTGHVTTANGTIAGYRTRSGQSGTVVHGNNGTVIRGNNGNVYAGHDGNVYRKNANGNWTQFNNGSWQHVNTPDKNISGATRNNNISGATRNISGETMHGLDQSHFNRQRGNMQTQRFQNWQRSGGGFNRGGGGFQRGGGRFRR</sequence>
<feature type="signal peptide" evidence="3">
    <location>
        <begin position="1"/>
        <end position="21"/>
    </location>
</feature>
<dbReference type="OrthoDB" id="102964at2"/>
<evidence type="ECO:0008006" key="6">
    <source>
        <dbReference type="Google" id="ProtNLM"/>
    </source>
</evidence>
<dbReference type="EMBL" id="FRBL01000009">
    <property type="protein sequence ID" value="SHM57460.1"/>
    <property type="molecule type" value="Genomic_DNA"/>
</dbReference>
<evidence type="ECO:0000313" key="5">
    <source>
        <dbReference type="Proteomes" id="UP000184420"/>
    </source>
</evidence>
<protein>
    <recommendedName>
        <fullName evidence="6">Carbohydrate-binding family V/XII</fullName>
    </recommendedName>
</protein>
<feature type="chain" id="PRO_5012703473" description="Carbohydrate-binding family V/XII" evidence="3">
    <location>
        <begin position="22"/>
        <end position="747"/>
    </location>
</feature>